<evidence type="ECO:0000313" key="4">
    <source>
        <dbReference type="Proteomes" id="UP000233782"/>
    </source>
</evidence>
<evidence type="ECO:0000259" key="1">
    <source>
        <dbReference type="Pfam" id="PF00534"/>
    </source>
</evidence>
<dbReference type="SUPFAM" id="SSF53756">
    <property type="entry name" value="UDP-Glycosyltransferase/glycogen phosphorylase"/>
    <property type="match status" value="1"/>
</dbReference>
<dbReference type="OrthoDB" id="1522162at2"/>
<evidence type="ECO:0000259" key="2">
    <source>
        <dbReference type="Pfam" id="PF13439"/>
    </source>
</evidence>
<keyword evidence="3" id="KW-0808">Transferase</keyword>
<dbReference type="Pfam" id="PF13439">
    <property type="entry name" value="Glyco_transf_4"/>
    <property type="match status" value="1"/>
</dbReference>
<name>A0A2N3U8Y7_9BACT</name>
<dbReference type="InterPro" id="IPR001296">
    <property type="entry name" value="Glyco_trans_1"/>
</dbReference>
<dbReference type="InterPro" id="IPR050194">
    <property type="entry name" value="Glycosyltransferase_grp1"/>
</dbReference>
<gene>
    <name evidence="3" type="ORF">BD749_3057</name>
</gene>
<evidence type="ECO:0000313" key="3">
    <source>
        <dbReference type="EMBL" id="PKV63218.1"/>
    </source>
</evidence>
<sequence length="373" mass="41153">MKIIQLVTKRQYRGAEVFAANLSKELLKENIDIIFAGLYSPPDKALRVDGAQNIDLNGSKAKLVSWALLQNLLKLIKTEKPDIIQANGSDTLKYAALVKLFFPQIPVTYRNISIISTWIGGNKLKLAFYKRLFSPIDHITCVGHVAREDIISTIGFSAEDVSVINRGIPIQQIDKASARQRVRSSYGLAAQDQIIVHVGNFSPEKNHAFLIDVMEKLRAANPSLKLLLLGEGLLEDEIKAKVRDRRLSDTIFFGGFNSSVQDVIAGCDLFALCSLIEGVPGVILEAAAQKVPAIAVNVGGVSEVVRDGVTGVLVQDHDSDTFAENILSLLRDKSRMEKLSNAGFEMVKEEYDPKTNVHKFINLYKSLLNKHGK</sequence>
<keyword evidence="4" id="KW-1185">Reference proteome</keyword>
<dbReference type="AlphaFoldDB" id="A0A2N3U8Y7"/>
<dbReference type="CDD" id="cd03801">
    <property type="entry name" value="GT4_PimA-like"/>
    <property type="match status" value="1"/>
</dbReference>
<accession>A0A2N3U8Y7</accession>
<dbReference type="PANTHER" id="PTHR45947">
    <property type="entry name" value="SULFOQUINOVOSYL TRANSFERASE SQD2"/>
    <property type="match status" value="1"/>
</dbReference>
<reference evidence="3 4" key="1">
    <citation type="submission" date="2017-12" db="EMBL/GenBank/DDBJ databases">
        <title>Genomic Encyclopedia of Type Strains, Phase III (KMG-III): the genomes of soil and plant-associated and newly described type strains.</title>
        <authorList>
            <person name="Whitman W."/>
        </authorList>
    </citation>
    <scope>NUCLEOTIDE SEQUENCE [LARGE SCALE GENOMIC DNA]</scope>
    <source>
        <strain evidence="3 4">LP43</strain>
    </source>
</reference>
<dbReference type="PANTHER" id="PTHR45947:SF15">
    <property type="entry name" value="TEICHURONIC ACID BIOSYNTHESIS GLYCOSYLTRANSFERASE TUAC-RELATED"/>
    <property type="match status" value="1"/>
</dbReference>
<dbReference type="GO" id="GO:0016757">
    <property type="term" value="F:glycosyltransferase activity"/>
    <property type="evidence" value="ECO:0007669"/>
    <property type="project" value="InterPro"/>
</dbReference>
<proteinExistence type="predicted"/>
<comment type="caution">
    <text evidence="3">The sequence shown here is derived from an EMBL/GenBank/DDBJ whole genome shotgun (WGS) entry which is preliminary data.</text>
</comment>
<organism evidence="3 4">
    <name type="scientific">Pontibacter ramchanderi</name>
    <dbReference type="NCBI Taxonomy" id="1179743"/>
    <lineage>
        <taxon>Bacteria</taxon>
        <taxon>Pseudomonadati</taxon>
        <taxon>Bacteroidota</taxon>
        <taxon>Cytophagia</taxon>
        <taxon>Cytophagales</taxon>
        <taxon>Hymenobacteraceae</taxon>
        <taxon>Pontibacter</taxon>
    </lineage>
</organism>
<protein>
    <submittedName>
        <fullName evidence="3">Glycosyltransferase involved in cell wall biosynthesis</fullName>
    </submittedName>
</protein>
<dbReference type="Pfam" id="PF00534">
    <property type="entry name" value="Glycos_transf_1"/>
    <property type="match status" value="1"/>
</dbReference>
<feature type="domain" description="Glycosyltransferase subfamily 4-like N-terminal" evidence="2">
    <location>
        <begin position="13"/>
        <end position="171"/>
    </location>
</feature>
<dbReference type="Gene3D" id="3.40.50.2000">
    <property type="entry name" value="Glycogen Phosphorylase B"/>
    <property type="match status" value="2"/>
</dbReference>
<dbReference type="InterPro" id="IPR028098">
    <property type="entry name" value="Glyco_trans_4-like_N"/>
</dbReference>
<dbReference type="RefSeq" id="WP_101445843.1">
    <property type="nucleotide sequence ID" value="NZ_PJMU01000003.1"/>
</dbReference>
<dbReference type="Proteomes" id="UP000233782">
    <property type="component" value="Unassembled WGS sequence"/>
</dbReference>
<dbReference type="EMBL" id="PJMU01000003">
    <property type="protein sequence ID" value="PKV63218.1"/>
    <property type="molecule type" value="Genomic_DNA"/>
</dbReference>
<feature type="domain" description="Glycosyl transferase family 1" evidence="1">
    <location>
        <begin position="180"/>
        <end position="344"/>
    </location>
</feature>